<dbReference type="Gene3D" id="3.40.50.150">
    <property type="entry name" value="Vaccinia Virus protein VP39"/>
    <property type="match status" value="1"/>
</dbReference>
<dbReference type="Pfam" id="PF10017">
    <property type="entry name" value="Methyltransf_33"/>
    <property type="match status" value="1"/>
</dbReference>
<dbReference type="EMBL" id="CABL01000005">
    <property type="protein sequence ID" value="CBH75027.1"/>
    <property type="molecule type" value="Genomic_DNA"/>
</dbReference>
<keyword evidence="1 4" id="KW-0489">Methyltransferase</keyword>
<reference evidence="4" key="1">
    <citation type="submission" date="2009-10" db="EMBL/GenBank/DDBJ databases">
        <title>Diversity of trophic interactions inside an arsenic-rich microbial ecosystem.</title>
        <authorList>
            <person name="Bertin P.N."/>
            <person name="Heinrich-Salmeron A."/>
            <person name="Pelletier E."/>
            <person name="Goulhen-Chollet F."/>
            <person name="Arsene-Ploetze F."/>
            <person name="Gallien S."/>
            <person name="Calteau A."/>
            <person name="Vallenet D."/>
            <person name="Casiot C."/>
            <person name="Chane-Woon-Ming B."/>
            <person name="Giloteaux L."/>
            <person name="Barakat M."/>
            <person name="Bonnefoy V."/>
            <person name="Bruneel O."/>
            <person name="Chandler M."/>
            <person name="Cleiss J."/>
            <person name="Duran R."/>
            <person name="Elbaz-Poulichet F."/>
            <person name="Fonknechten N."/>
            <person name="Lauga B."/>
            <person name="Mornico D."/>
            <person name="Ortet P."/>
            <person name="Schaeffer C."/>
            <person name="Siguier P."/>
            <person name="Alexander Thil Smith A."/>
            <person name="Van Dorsselaer A."/>
            <person name="Weissenbach J."/>
            <person name="Medigue C."/>
            <person name="Le Paslier D."/>
        </authorList>
    </citation>
    <scope>NUCLEOTIDE SEQUENCE</scope>
</reference>
<dbReference type="PIRSF" id="PIRSF018005">
    <property type="entry name" value="UCP018005"/>
    <property type="match status" value="1"/>
</dbReference>
<dbReference type="SUPFAM" id="SSF53335">
    <property type="entry name" value="S-adenosyl-L-methionine-dependent methyltransferases"/>
    <property type="match status" value="1"/>
</dbReference>
<sequence length="335" mass="36964">MNVADFGDRYRERIWETHIAEDFERDVVAGFAAARKAIPSKYLYDALGSALFEAIVLLPEYELPRRESALLERYVGEIVERAQGRLRLLELGSGSSQKTRTLIEAAIERYGAVEYTALDISLDAVRNAAVQLLDHYPNVTVRALVGDYFQVLGEVAPQPATLALFLGSNLGNYPGERGVEFLRAVRGALAPADMLLLGVDLRKDRALMERAYNDAIGVTAAFSKNVLARVNRDLGAKIDIGNFKHSSVFDERTGSVESYLVAIRAASYSLGGARKAVQFAVGERIHIESSHKFTHDELQRLADACGFVERGFFTDEESAFALVLLERGENATKKS</sequence>
<dbReference type="AlphaFoldDB" id="E6PEZ1"/>
<accession>E6PEZ1</accession>
<protein>
    <submittedName>
        <fullName evidence="4">Putative S-adenosyl-L-methionine-dependent methyltransferase</fullName>
    </submittedName>
</protein>
<dbReference type="InterPro" id="IPR051128">
    <property type="entry name" value="EgtD_Methyltrsf_superfamily"/>
</dbReference>
<dbReference type="GO" id="GO:0032259">
    <property type="term" value="P:methylation"/>
    <property type="evidence" value="ECO:0007669"/>
    <property type="project" value="UniProtKB-KW"/>
</dbReference>
<name>E6PEZ1_9ZZZZ</name>
<dbReference type="InterPro" id="IPR019257">
    <property type="entry name" value="MeTrfase_dom"/>
</dbReference>
<organism evidence="4">
    <name type="scientific">mine drainage metagenome</name>
    <dbReference type="NCBI Taxonomy" id="410659"/>
    <lineage>
        <taxon>unclassified sequences</taxon>
        <taxon>metagenomes</taxon>
        <taxon>ecological metagenomes</taxon>
    </lineage>
</organism>
<dbReference type="PANTHER" id="PTHR43397">
    <property type="entry name" value="ERGOTHIONEINE BIOSYNTHESIS PROTEIN 1"/>
    <property type="match status" value="1"/>
</dbReference>
<proteinExistence type="predicted"/>
<gene>
    <name evidence="4" type="ORF">CARN1_0202</name>
</gene>
<evidence type="ECO:0000256" key="2">
    <source>
        <dbReference type="ARBA" id="ARBA00022679"/>
    </source>
</evidence>
<dbReference type="NCBIfam" id="TIGR03438">
    <property type="entry name" value="egtD_ergothio"/>
    <property type="match status" value="1"/>
</dbReference>
<dbReference type="GO" id="GO:0008168">
    <property type="term" value="F:methyltransferase activity"/>
    <property type="evidence" value="ECO:0007669"/>
    <property type="project" value="UniProtKB-KW"/>
</dbReference>
<dbReference type="InterPro" id="IPR029063">
    <property type="entry name" value="SAM-dependent_MTases_sf"/>
</dbReference>
<evidence type="ECO:0000259" key="3">
    <source>
        <dbReference type="Pfam" id="PF10017"/>
    </source>
</evidence>
<dbReference type="PANTHER" id="PTHR43397:SF1">
    <property type="entry name" value="ERGOTHIONEINE BIOSYNTHESIS PROTEIN 1"/>
    <property type="match status" value="1"/>
</dbReference>
<evidence type="ECO:0000313" key="4">
    <source>
        <dbReference type="EMBL" id="CBH75027.1"/>
    </source>
</evidence>
<feature type="domain" description="Histidine-specific methyltransferase SAM-dependent" evidence="3">
    <location>
        <begin position="23"/>
        <end position="326"/>
    </location>
</feature>
<dbReference type="InterPro" id="IPR035094">
    <property type="entry name" value="EgtD"/>
</dbReference>
<comment type="caution">
    <text evidence="4">The sequence shown here is derived from an EMBL/GenBank/DDBJ whole genome shotgun (WGS) entry which is preliminary data.</text>
</comment>
<dbReference type="InterPro" id="IPR017804">
    <property type="entry name" value="MeTrfase_EgtD-like"/>
</dbReference>
<evidence type="ECO:0000256" key="1">
    <source>
        <dbReference type="ARBA" id="ARBA00022603"/>
    </source>
</evidence>
<keyword evidence="2 4" id="KW-0808">Transferase</keyword>